<evidence type="ECO:0000256" key="2">
    <source>
        <dbReference type="ARBA" id="ARBA00005885"/>
    </source>
</evidence>
<evidence type="ECO:0000259" key="6">
    <source>
        <dbReference type="Pfam" id="PF06886"/>
    </source>
</evidence>
<evidence type="ECO:0000313" key="7">
    <source>
        <dbReference type="EMBL" id="KAK0470146.1"/>
    </source>
</evidence>
<dbReference type="Proteomes" id="UP001175211">
    <property type="component" value="Unassembled WGS sequence"/>
</dbReference>
<sequence length="104" mass="12512">PIPDFKALHAAEEAKLAARKEHIIPVKPIAKEFCTDERIKERRMFDERIKEKEAEMERALEEGRKQREQEEEREVRELRRKAVPKAHEVPEWYKDAPKRVRPTE</sequence>
<feature type="domain" description="TPX2 C-terminal" evidence="6">
    <location>
        <begin position="32"/>
        <end position="99"/>
    </location>
</feature>
<dbReference type="AlphaFoldDB" id="A0AA39NQU8"/>
<dbReference type="InterPro" id="IPR027329">
    <property type="entry name" value="TPX2_C"/>
</dbReference>
<accession>A0AA39NQU8</accession>
<comment type="subcellular location">
    <subcellularLocation>
        <location evidence="1">Cytoplasm</location>
        <location evidence="1">Cytoskeleton</location>
    </subcellularLocation>
</comment>
<feature type="region of interest" description="Disordered" evidence="5">
    <location>
        <begin position="58"/>
        <end position="80"/>
    </location>
</feature>
<organism evidence="7 8">
    <name type="scientific">Armillaria tabescens</name>
    <name type="common">Ringless honey mushroom</name>
    <name type="synonym">Agaricus tabescens</name>
    <dbReference type="NCBI Taxonomy" id="1929756"/>
    <lineage>
        <taxon>Eukaryota</taxon>
        <taxon>Fungi</taxon>
        <taxon>Dikarya</taxon>
        <taxon>Basidiomycota</taxon>
        <taxon>Agaricomycotina</taxon>
        <taxon>Agaricomycetes</taxon>
        <taxon>Agaricomycetidae</taxon>
        <taxon>Agaricales</taxon>
        <taxon>Marasmiineae</taxon>
        <taxon>Physalacriaceae</taxon>
        <taxon>Desarmillaria</taxon>
    </lineage>
</organism>
<dbReference type="Pfam" id="PF06886">
    <property type="entry name" value="TPX2"/>
    <property type="match status" value="1"/>
</dbReference>
<keyword evidence="8" id="KW-1185">Reference proteome</keyword>
<evidence type="ECO:0000256" key="3">
    <source>
        <dbReference type="ARBA" id="ARBA00022490"/>
    </source>
</evidence>
<dbReference type="GO" id="GO:0005856">
    <property type="term" value="C:cytoskeleton"/>
    <property type="evidence" value="ECO:0007669"/>
    <property type="project" value="UniProtKB-SubCell"/>
</dbReference>
<comment type="similarity">
    <text evidence="2">Belongs to the TPX2 family.</text>
</comment>
<dbReference type="RefSeq" id="XP_060339939.1">
    <property type="nucleotide sequence ID" value="XM_060466926.1"/>
</dbReference>
<evidence type="ECO:0000256" key="1">
    <source>
        <dbReference type="ARBA" id="ARBA00004245"/>
    </source>
</evidence>
<protein>
    <recommendedName>
        <fullName evidence="6">TPX2 C-terminal domain-containing protein</fullName>
    </recommendedName>
</protein>
<feature type="compositionally biased region" description="Basic and acidic residues" evidence="5">
    <location>
        <begin position="58"/>
        <end position="77"/>
    </location>
</feature>
<comment type="caution">
    <text evidence="7">The sequence shown here is derived from an EMBL/GenBank/DDBJ whole genome shotgun (WGS) entry which is preliminary data.</text>
</comment>
<reference evidence="7" key="1">
    <citation type="submission" date="2023-06" db="EMBL/GenBank/DDBJ databases">
        <authorList>
            <consortium name="Lawrence Berkeley National Laboratory"/>
            <person name="Ahrendt S."/>
            <person name="Sahu N."/>
            <person name="Indic B."/>
            <person name="Wong-Bajracharya J."/>
            <person name="Merenyi Z."/>
            <person name="Ke H.-M."/>
            <person name="Monk M."/>
            <person name="Kocsube S."/>
            <person name="Drula E."/>
            <person name="Lipzen A."/>
            <person name="Balint B."/>
            <person name="Henrissat B."/>
            <person name="Andreopoulos B."/>
            <person name="Martin F.M."/>
            <person name="Harder C.B."/>
            <person name="Rigling D."/>
            <person name="Ford K.L."/>
            <person name="Foster G.D."/>
            <person name="Pangilinan J."/>
            <person name="Papanicolaou A."/>
            <person name="Barry K."/>
            <person name="LaButti K."/>
            <person name="Viragh M."/>
            <person name="Koriabine M."/>
            <person name="Yan M."/>
            <person name="Riley R."/>
            <person name="Champramary S."/>
            <person name="Plett K.L."/>
            <person name="Tsai I.J."/>
            <person name="Slot J."/>
            <person name="Sipos G."/>
            <person name="Plett J."/>
            <person name="Nagy L.G."/>
            <person name="Grigoriev I.V."/>
        </authorList>
    </citation>
    <scope>NUCLEOTIDE SEQUENCE</scope>
    <source>
        <strain evidence="7">CCBAS 213</strain>
    </source>
</reference>
<evidence type="ECO:0000313" key="8">
    <source>
        <dbReference type="Proteomes" id="UP001175211"/>
    </source>
</evidence>
<name>A0AA39NQU8_ARMTA</name>
<evidence type="ECO:0000256" key="4">
    <source>
        <dbReference type="ARBA" id="ARBA00023212"/>
    </source>
</evidence>
<dbReference type="GeneID" id="85350474"/>
<keyword evidence="4" id="KW-0206">Cytoskeleton</keyword>
<evidence type="ECO:0000256" key="5">
    <source>
        <dbReference type="SAM" id="MobiDB-lite"/>
    </source>
</evidence>
<dbReference type="EMBL" id="JAUEPS010000001">
    <property type="protein sequence ID" value="KAK0470146.1"/>
    <property type="molecule type" value="Genomic_DNA"/>
</dbReference>
<keyword evidence="3" id="KW-0963">Cytoplasm</keyword>
<feature type="non-terminal residue" evidence="7">
    <location>
        <position position="1"/>
    </location>
</feature>
<proteinExistence type="inferred from homology"/>
<gene>
    <name evidence="7" type="ORF">EV420DRAFT_1258996</name>
</gene>